<dbReference type="InterPro" id="IPR039164">
    <property type="entry name" value="UBR1-like"/>
</dbReference>
<evidence type="ECO:0000256" key="7">
    <source>
        <dbReference type="ARBA" id="ARBA00022833"/>
    </source>
</evidence>
<reference evidence="13" key="1">
    <citation type="journal article" date="2014" name="Genome Announc.">
        <title>Genome sequence of the yeast Cyberlindnera fabianii (Hansenula fabianii).</title>
        <authorList>
            <person name="Freel K.C."/>
            <person name="Sarilar V."/>
            <person name="Neuveglise C."/>
            <person name="Devillers H."/>
            <person name="Friedrich A."/>
            <person name="Schacherer J."/>
        </authorList>
    </citation>
    <scope>NUCLEOTIDE SEQUENCE</scope>
    <source>
        <strain evidence="13">YJS4271</strain>
    </source>
</reference>
<accession>A0A061ASY5</accession>
<dbReference type="SUPFAM" id="SSF54736">
    <property type="entry name" value="ClpS-like"/>
    <property type="match status" value="1"/>
</dbReference>
<dbReference type="PANTHER" id="PTHR21497">
    <property type="entry name" value="UBIQUITIN LIGASE E3 ALPHA-RELATED"/>
    <property type="match status" value="1"/>
</dbReference>
<evidence type="ECO:0000313" key="13">
    <source>
        <dbReference type="EMBL" id="CDR40691.1"/>
    </source>
</evidence>
<feature type="domain" description="UBR-type" evidence="12">
    <location>
        <begin position="69"/>
        <end position="142"/>
    </location>
</feature>
<dbReference type="InterPro" id="IPR003126">
    <property type="entry name" value="Znf_UBR"/>
</dbReference>
<proteinExistence type="inferred from homology"/>
<evidence type="ECO:0000256" key="5">
    <source>
        <dbReference type="ARBA" id="ARBA00022771"/>
    </source>
</evidence>
<organism evidence="13">
    <name type="scientific">Cyberlindnera fabianii</name>
    <name type="common">Yeast</name>
    <name type="synonym">Hansenula fabianii</name>
    <dbReference type="NCBI Taxonomy" id="36022"/>
    <lineage>
        <taxon>Eukaryota</taxon>
        <taxon>Fungi</taxon>
        <taxon>Dikarya</taxon>
        <taxon>Ascomycota</taxon>
        <taxon>Saccharomycotina</taxon>
        <taxon>Saccharomycetes</taxon>
        <taxon>Phaffomycetales</taxon>
        <taxon>Phaffomycetaceae</taxon>
        <taxon>Cyberlindnera</taxon>
    </lineage>
</organism>
<dbReference type="Pfam" id="PF02207">
    <property type="entry name" value="zf-UBR"/>
    <property type="match status" value="1"/>
</dbReference>
<comment type="pathway">
    <text evidence="2 10">Protein modification; protein ubiquitination.</text>
</comment>
<dbReference type="PROSITE" id="PS51157">
    <property type="entry name" value="ZF_UBR"/>
    <property type="match status" value="1"/>
</dbReference>
<evidence type="ECO:0000256" key="11">
    <source>
        <dbReference type="SAM" id="MobiDB-lite"/>
    </source>
</evidence>
<keyword evidence="6 10" id="KW-0833">Ubl conjugation pathway</keyword>
<keyword evidence="3 10" id="KW-0808">Transferase</keyword>
<comment type="function">
    <text evidence="10">Ubiquitin ligase protein which is a component of the N-end rule pathway. Recognizes and binds to proteins bearing specific N-terminal residues that are destabilizing according to the N-end rule, leading to their ubiquitination and subsequent degradation.</text>
</comment>
<dbReference type="VEuPathDB" id="FungiDB:BON22_2129"/>
<dbReference type="PANTHER" id="PTHR21497:SF26">
    <property type="entry name" value="E3 UBIQUITIN-PROTEIN LIGASE UBR1"/>
    <property type="match status" value="1"/>
</dbReference>
<dbReference type="Pfam" id="PF22960">
    <property type="entry name" value="WHD_UBR1"/>
    <property type="match status" value="1"/>
</dbReference>
<dbReference type="EMBL" id="LK052890">
    <property type="protein sequence ID" value="CDR40691.1"/>
    <property type="molecule type" value="Genomic_DNA"/>
</dbReference>
<dbReference type="GO" id="GO:0008270">
    <property type="term" value="F:zinc ion binding"/>
    <property type="evidence" value="ECO:0007669"/>
    <property type="project" value="UniProtKB-UniRule"/>
</dbReference>
<sequence>MDDDPSLKPALTLQEKLYFAASYEGRYMAELFPDAPKDSLPQHWEDTAELHSNKRYLAQSKEAISHTGRNCGRKFGIGEPIYRCVDCGYDNTCVLCVHCFNKDDHAGHQVSTSVASERNTGICDCGDPEAWTTELHCKCDAKTARSESVHDGHEVFDSEYQTYLRGIFDVCLEFIIEVFAHQNTTVPTVQARLTSLACIDLFDDLVSLLDADASKKSAAITDFYECHTSTESSEYVLVLWNDEFHNFQEAQASICAIGRTTREQAKELSLKIDESGRAILVRESSYDRLCRDLKEASRTGFDTSVMTSSEFNRQEVANYILSWILRVITHPVTNFQALARKAFCESICGEFAIPDSRAPFFNSKQSMFHDYAGLLDGSKLPTGYLPKEVKQSSHMALETTSTRLKYLLFLEPRLFKSMRKSMHEALISTLVSDLHFKAVASTQIVDIYGMLLRNTYELDREAHLTILDEISTQFFTCPTNCNNIMKNQLKNVLVPAKYLLERMCNTETKKIELIIKKAEDPTLGKSTTHRRILGDLTTIFRKAEDVSPLFESPNREAFMAILSYYDDCYRMKRKVGEHVTNEDFRHKFYDAQLIQIMEIIDGATSIEKISKLSLERVSPVLAQLCDSLWSTYCHKTVTYKQFELLNFEVSKESIGFYHPSHALLASLLRGTSFDNIETLSSAIGSKKFLNIADGALRSIVLASQIEARYWILNGTSFLTLAAVYLDRVGCGIENSQLRNDIFLNQVAMLTLDPSHVLLNVIQRFELMEWYSGQVNLMCTNYENKVVTVVEMMLSFLYSLLTERLDFQKSLSPSDLHSFKMREMVTYLLFKPKTYSDIEEEVDADILADPAFQDSLKEVSHYTPPRSLTDDGTYSLKKSEYKNVDPLRLRAQGSDFVDNFSTITKHLTTQSKSDKEPVIVPKLDKLDTYSQLGAFTRTNEFARLICKLLDHAVADTDESNVLMTLHLLHAAIVDDEMVNGPTHFVDAFVQAPLCENLFKISTVTKFTKATMTLADFLLEKLILKDRELVFETLTACYGAAEVEKYKENKKSAGMDFDETETDRKKRLAKERQKKLLEKMNKKQKAFIQKNDTETHSPRDTHEESATDAKVCVLCQGHESRDALIVMPFSFGESTVFRCLPKATSPDFNRAFKHWEDDTVGKAGDFVGKAVVTGSLKDGHTVTSCNHGVHYHCLEEYIGSCPRNKPIAINCPLCQTKSDMYVPSLLRNRDFTAQDLEVSRFRSTDGNMSSHFLEVATNLFGARGIMQTDACLLRIWDSVYPEEQAVFLKMNNFRRRLALTMVQAEISTRINGESSHTEFLKQVSEQTYKTLRAFLDFYLIAGMERTPPSLSMDKLKIKALRSMMLIEVFILFYLDGKVGFEALAQQIVKFFTVRLMLSVLESTDISDLTNIDTVERADDEMVKTLRTLLKGYSPCARFMDDDDWAAAVVPLMLSTLYVSVRPLAIFYKVLVPSFDIPAPADTTSTASKIDIILNSVAAGSLLSILKTADATSLLRSSKGVFTNHIPYPGVIKLVDLPEELSYFTTMSDGDTTRFPAPLNIKNGENRIDFRVCLACGSKLFEKPNLKDIITHLKEKTHCLSKTGALFLVPRNDTVLMVSIKGDFIYRDTINAPYLNSHGQSGVKAANGGHVAKLNTDRYKYLNALWLSGGIYPYLTRSGKPPSRLQGLDSDTFWRSVMTNDGFDEGDIRGNLMDVIRAQVQQGGIPNFFDGLLNRTQGLPGLFVGDDLLGAGSDEDDFDEDFDEDDAMDEIDEFDDADEVISEEEEDVHESDADHDDPHGYFGTPVFYDEVEEDGDYSDDNMWSAEDHEFTDDDVEGEGRTAENGGGGEQAMNFGELFEAQQHDLYLAFLDALNDRAVQVTEDSDADYSDHLDFSVDDVD</sequence>
<dbReference type="UniPathway" id="UPA00143"/>
<feature type="zinc finger region" description="UBR-type" evidence="9">
    <location>
        <begin position="69"/>
        <end position="142"/>
    </location>
</feature>
<dbReference type="InterPro" id="IPR003769">
    <property type="entry name" value="ClpS_core"/>
</dbReference>
<dbReference type="InterPro" id="IPR014719">
    <property type="entry name" value="Ribosomal_bL12_C/ClpS-like"/>
</dbReference>
<comment type="similarity">
    <text evidence="8 10">Belongs to the E3 ubiquitin-protein ligase UBR1-like family.</text>
</comment>
<dbReference type="FunFam" id="2.10.110.30:FF:000002">
    <property type="entry name" value="Putative e3 ubiquitin-protein ligase ubr3"/>
    <property type="match status" value="1"/>
</dbReference>
<dbReference type="EC" id="2.3.2.27" evidence="10"/>
<keyword evidence="7 10" id="KW-0862">Zinc</keyword>
<dbReference type="PhylomeDB" id="A0A061ASY5"/>
<comment type="catalytic activity">
    <reaction evidence="1 10">
        <text>S-ubiquitinyl-[E2 ubiquitin-conjugating enzyme]-L-cysteine + [acceptor protein]-L-lysine = [E2 ubiquitin-conjugating enzyme]-L-cysteine + N(6)-ubiquitinyl-[acceptor protein]-L-lysine.</text>
        <dbReference type="EC" id="2.3.2.27"/>
    </reaction>
</comment>
<feature type="region of interest" description="Disordered" evidence="11">
    <location>
        <begin position="1829"/>
        <end position="1848"/>
    </location>
</feature>
<dbReference type="GO" id="GO:0005737">
    <property type="term" value="C:cytoplasm"/>
    <property type="evidence" value="ECO:0007669"/>
    <property type="project" value="TreeGrafter"/>
</dbReference>
<dbReference type="GO" id="GO:0000151">
    <property type="term" value="C:ubiquitin ligase complex"/>
    <property type="evidence" value="ECO:0007669"/>
    <property type="project" value="TreeGrafter"/>
</dbReference>
<name>A0A061ASY5_CYBFA</name>
<evidence type="ECO:0000256" key="9">
    <source>
        <dbReference type="PROSITE-ProRule" id="PRU00508"/>
    </source>
</evidence>
<gene>
    <name evidence="13" type="ORF">CYFA0S_05e03334g</name>
</gene>
<evidence type="ECO:0000259" key="12">
    <source>
        <dbReference type="PROSITE" id="PS51157"/>
    </source>
</evidence>
<dbReference type="GO" id="GO:0061630">
    <property type="term" value="F:ubiquitin protein ligase activity"/>
    <property type="evidence" value="ECO:0007669"/>
    <property type="project" value="UniProtKB-UniRule"/>
</dbReference>
<dbReference type="GO" id="GO:0071596">
    <property type="term" value="P:ubiquitin-dependent protein catabolic process via the N-end rule pathway"/>
    <property type="evidence" value="ECO:0007669"/>
    <property type="project" value="UniProtKB-UniRule"/>
</dbReference>
<dbReference type="SMART" id="SM00396">
    <property type="entry name" value="ZnF_UBR1"/>
    <property type="match status" value="1"/>
</dbReference>
<dbReference type="Pfam" id="PF02617">
    <property type="entry name" value="ClpS"/>
    <property type="match status" value="1"/>
</dbReference>
<evidence type="ECO:0000256" key="2">
    <source>
        <dbReference type="ARBA" id="ARBA00004906"/>
    </source>
</evidence>
<dbReference type="CDD" id="cd19672">
    <property type="entry name" value="UBR-box_UBR1_like"/>
    <property type="match status" value="1"/>
</dbReference>
<evidence type="ECO:0000256" key="3">
    <source>
        <dbReference type="ARBA" id="ARBA00022679"/>
    </source>
</evidence>
<dbReference type="GO" id="GO:0016567">
    <property type="term" value="P:protein ubiquitination"/>
    <property type="evidence" value="ECO:0007669"/>
    <property type="project" value="UniProtKB-UniRule"/>
</dbReference>
<dbReference type="Gene3D" id="2.10.110.30">
    <property type="match status" value="1"/>
</dbReference>
<dbReference type="InterPro" id="IPR055194">
    <property type="entry name" value="UBR1-like_WH"/>
</dbReference>
<evidence type="ECO:0000256" key="8">
    <source>
        <dbReference type="ARBA" id="ARBA00046341"/>
    </source>
</evidence>
<evidence type="ECO:0000256" key="6">
    <source>
        <dbReference type="ARBA" id="ARBA00022786"/>
    </source>
</evidence>
<dbReference type="Gene3D" id="3.30.1390.10">
    <property type="match status" value="1"/>
</dbReference>
<evidence type="ECO:0000256" key="1">
    <source>
        <dbReference type="ARBA" id="ARBA00000900"/>
    </source>
</evidence>
<protein>
    <recommendedName>
        <fullName evidence="10">E3 ubiquitin-protein ligase</fullName>
        <ecNumber evidence="10">2.3.2.27</ecNumber>
    </recommendedName>
</protein>
<dbReference type="OrthoDB" id="26387at2759"/>
<keyword evidence="4 10" id="KW-0479">Metal-binding</keyword>
<keyword evidence="5 10" id="KW-0863">Zinc-finger</keyword>
<evidence type="ECO:0000256" key="4">
    <source>
        <dbReference type="ARBA" id="ARBA00022723"/>
    </source>
</evidence>
<dbReference type="SUPFAM" id="SSF57850">
    <property type="entry name" value="RING/U-box"/>
    <property type="match status" value="1"/>
</dbReference>
<evidence type="ECO:0000256" key="10">
    <source>
        <dbReference type="RuleBase" id="RU366018"/>
    </source>
</evidence>